<evidence type="ECO:0000259" key="2">
    <source>
        <dbReference type="PROSITE" id="PS50878"/>
    </source>
</evidence>
<dbReference type="PROSITE" id="PS50878">
    <property type="entry name" value="RT_POL"/>
    <property type="match status" value="1"/>
</dbReference>
<dbReference type="SUPFAM" id="SSF56672">
    <property type="entry name" value="DNA/RNA polymerases"/>
    <property type="match status" value="1"/>
</dbReference>
<protein>
    <recommendedName>
        <fullName evidence="2">Reverse transcriptase domain-containing protein</fullName>
    </recommendedName>
</protein>
<reference evidence="4" key="1">
    <citation type="submission" date="2025-08" db="UniProtKB">
        <authorList>
            <consortium name="RefSeq"/>
        </authorList>
    </citation>
    <scope>IDENTIFICATION</scope>
    <source>
        <tissue evidence="4">Leaves</tissue>
    </source>
</reference>
<dbReference type="Gene3D" id="3.30.70.270">
    <property type="match status" value="2"/>
</dbReference>
<feature type="region of interest" description="Disordered" evidence="1">
    <location>
        <begin position="69"/>
        <end position="107"/>
    </location>
</feature>
<dbReference type="CDD" id="cd01647">
    <property type="entry name" value="RT_LTR"/>
    <property type="match status" value="1"/>
</dbReference>
<dbReference type="CDD" id="cd00303">
    <property type="entry name" value="retropepsin_like"/>
    <property type="match status" value="1"/>
</dbReference>
<dbReference type="InterPro" id="IPR021109">
    <property type="entry name" value="Peptidase_aspartic_dom_sf"/>
</dbReference>
<dbReference type="InterPro" id="IPR043128">
    <property type="entry name" value="Rev_trsase/Diguanyl_cyclase"/>
</dbReference>
<feature type="domain" description="Reverse transcriptase" evidence="2">
    <location>
        <begin position="629"/>
        <end position="808"/>
    </location>
</feature>
<dbReference type="SUPFAM" id="SSF50630">
    <property type="entry name" value="Acid proteases"/>
    <property type="match status" value="1"/>
</dbReference>
<dbReference type="Pfam" id="PF03732">
    <property type="entry name" value="Retrotrans_gag"/>
    <property type="match status" value="1"/>
</dbReference>
<gene>
    <name evidence="4" type="primary">LOC140007281</name>
</gene>
<dbReference type="InterPro" id="IPR000477">
    <property type="entry name" value="RT_dom"/>
</dbReference>
<feature type="compositionally biased region" description="Polar residues" evidence="1">
    <location>
        <begin position="295"/>
        <end position="318"/>
    </location>
</feature>
<feature type="region of interest" description="Disordered" evidence="1">
    <location>
        <begin position="281"/>
        <end position="318"/>
    </location>
</feature>
<dbReference type="RefSeq" id="XP_071906096.1">
    <property type="nucleotide sequence ID" value="XM_072049995.1"/>
</dbReference>
<accession>A0ABM4UFN3</accession>
<dbReference type="Pfam" id="PF08284">
    <property type="entry name" value="RVP_2"/>
    <property type="match status" value="1"/>
</dbReference>
<dbReference type="InterPro" id="IPR043502">
    <property type="entry name" value="DNA/RNA_pol_sf"/>
</dbReference>
<dbReference type="Proteomes" id="UP001652660">
    <property type="component" value="Chromosome 5c"/>
</dbReference>
<evidence type="ECO:0000256" key="1">
    <source>
        <dbReference type="SAM" id="MobiDB-lite"/>
    </source>
</evidence>
<dbReference type="PANTHER" id="PTHR24559">
    <property type="entry name" value="TRANSPOSON TY3-I GAG-POL POLYPROTEIN"/>
    <property type="match status" value="1"/>
</dbReference>
<keyword evidence="3" id="KW-1185">Reference proteome</keyword>
<feature type="compositionally biased region" description="Basic and acidic residues" evidence="1">
    <location>
        <begin position="71"/>
        <end position="107"/>
    </location>
</feature>
<dbReference type="Pfam" id="PF00078">
    <property type="entry name" value="RVT_1"/>
    <property type="match status" value="1"/>
</dbReference>
<evidence type="ECO:0000313" key="4">
    <source>
        <dbReference type="RefSeq" id="XP_071906096.1"/>
    </source>
</evidence>
<name>A0ABM4UFN3_COFAR</name>
<sequence length="869" mass="100007">MTKNQDETLRREVVELGSVVRTFTNKSEGVEQAMRTMEFRQDATEKLLKGLDKKYEGMMNMMAQMMAKISDGGKEPEGSSSSKREDRTNESRMDPPKEAASKREARVHGRLPKMDLPIFDGENPREWIRKANKYFKLHEIEEDVRAEVAELYFRDRADIWFHGVFHGREAIPWPELSTALCIRFGEGSPEEAIEEFNKLVQTGSVAEYLEKFEMLKALVMPSLPYLSDSYYKACFMSGLKEEIVNMVKISKPETLAVAIEIAKLQEKNLKAIQKMQKPVNTSFNSQRIHSKTSSHPKWNQNFPKHTNKLPDQNTSNPNLFKKITPTEYNHRRENGLCYRCAEPYTLGHVCKQAHAHLLLAEETEDMEESREPEEEVFCDCINGGLAGEHIEVSIHALAGGARHKTIRLKGHVKGRQVTALIDSGSTHCFLDEQMAKELKLCTQGPTLVVNVANGERVDSKGLDRPLQWEMQWHQFQHTFNTLRLGGCDMILGVDWLAKHSPIEFNFMELSMKILKGKQEITLMGEDISTKLEMFKGGRLEKWLRKQEYGVVAQLVTVGKEENLAQIPIEISHVLDQYKDVFEEPKGMPPTRSHDHQIVLKNGARPFQVRPYRCPYVQKSEIEKLVKEMLELGIIQPNSSPFASPVLLVKKKDGTWRFCVDYRQLNELTVKNKFPMPLIEELIDELHGAKYFTKMDLRAGYFQIRVKVEDIPKTAFRTHQGLYEFKVMPFGLTNAPATFQSLMNQVFQEQMRKHVLVFFDDILVYSPTLETHVKHVTEVMSILRQHQLFAKMSKCFFAQLQVEYLGHIISAEGVQADPEKIEGMKNWPRPTNIKQLRGFLGLTGYYRRFVKGYGAMARPLTDLLKKDNFH</sequence>
<dbReference type="PANTHER" id="PTHR24559:SF450">
    <property type="entry name" value="RNA-DIRECTED DNA POLYMERASE HOMOLOG"/>
    <property type="match status" value="1"/>
</dbReference>
<dbReference type="GeneID" id="140007281"/>
<dbReference type="InterPro" id="IPR053134">
    <property type="entry name" value="RNA-dir_DNA_polymerase"/>
</dbReference>
<dbReference type="InterPro" id="IPR005162">
    <property type="entry name" value="Retrotrans_gag_dom"/>
</dbReference>
<organism evidence="3 4">
    <name type="scientific">Coffea arabica</name>
    <name type="common">Arabian coffee</name>
    <dbReference type="NCBI Taxonomy" id="13443"/>
    <lineage>
        <taxon>Eukaryota</taxon>
        <taxon>Viridiplantae</taxon>
        <taxon>Streptophyta</taxon>
        <taxon>Embryophyta</taxon>
        <taxon>Tracheophyta</taxon>
        <taxon>Spermatophyta</taxon>
        <taxon>Magnoliopsida</taxon>
        <taxon>eudicotyledons</taxon>
        <taxon>Gunneridae</taxon>
        <taxon>Pentapetalae</taxon>
        <taxon>asterids</taxon>
        <taxon>lamiids</taxon>
        <taxon>Gentianales</taxon>
        <taxon>Rubiaceae</taxon>
        <taxon>Ixoroideae</taxon>
        <taxon>Gardenieae complex</taxon>
        <taxon>Bertiereae - Coffeeae clade</taxon>
        <taxon>Coffeeae</taxon>
        <taxon>Coffea</taxon>
    </lineage>
</organism>
<evidence type="ECO:0000313" key="3">
    <source>
        <dbReference type="Proteomes" id="UP001652660"/>
    </source>
</evidence>
<dbReference type="Gene3D" id="3.10.10.10">
    <property type="entry name" value="HIV Type 1 Reverse Transcriptase, subunit A, domain 1"/>
    <property type="match status" value="1"/>
</dbReference>
<dbReference type="Gene3D" id="2.40.70.10">
    <property type="entry name" value="Acid Proteases"/>
    <property type="match status" value="1"/>
</dbReference>
<proteinExistence type="predicted"/>